<evidence type="ECO:0000313" key="2">
    <source>
        <dbReference type="Proteomes" id="UP000831701"/>
    </source>
</evidence>
<comment type="caution">
    <text evidence="1">The sequence shown here is derived from an EMBL/GenBank/DDBJ whole genome shotgun (WGS) entry which is preliminary data.</text>
</comment>
<name>A0ACB8X8L8_9TELE</name>
<accession>A0ACB8X8L8</accession>
<evidence type="ECO:0000313" key="1">
    <source>
        <dbReference type="EMBL" id="KAI3376662.1"/>
    </source>
</evidence>
<keyword evidence="2" id="KW-1185">Reference proteome</keyword>
<dbReference type="Proteomes" id="UP000831701">
    <property type="component" value="Chromosome 2"/>
</dbReference>
<sequence length="98" mass="11122">QTCRSVKYLKCIFVDKDIYCPKGWSCFGKQCLIFINSPKSWPKAGGYCLFEGANLASIHSYTENHFIQDLTGGNTHDFPETWISGHNAICVWKSLELI</sequence>
<reference evidence="1" key="1">
    <citation type="submission" date="2022-04" db="EMBL/GenBank/DDBJ databases">
        <title>Jade perch genome.</title>
        <authorList>
            <person name="Chao B."/>
        </authorList>
    </citation>
    <scope>NUCLEOTIDE SEQUENCE</scope>
    <source>
        <strain evidence="1">CB-2022</strain>
    </source>
</reference>
<gene>
    <name evidence="1" type="ORF">L3Q82_016481</name>
</gene>
<protein>
    <submittedName>
        <fullName evidence="1">Uncharacterized protein</fullName>
    </submittedName>
</protein>
<feature type="non-terminal residue" evidence="1">
    <location>
        <position position="1"/>
    </location>
</feature>
<organism evidence="1 2">
    <name type="scientific">Scortum barcoo</name>
    <name type="common">barcoo grunter</name>
    <dbReference type="NCBI Taxonomy" id="214431"/>
    <lineage>
        <taxon>Eukaryota</taxon>
        <taxon>Metazoa</taxon>
        <taxon>Chordata</taxon>
        <taxon>Craniata</taxon>
        <taxon>Vertebrata</taxon>
        <taxon>Euteleostomi</taxon>
        <taxon>Actinopterygii</taxon>
        <taxon>Neopterygii</taxon>
        <taxon>Teleostei</taxon>
        <taxon>Neoteleostei</taxon>
        <taxon>Acanthomorphata</taxon>
        <taxon>Eupercaria</taxon>
        <taxon>Centrarchiformes</taxon>
        <taxon>Terapontoidei</taxon>
        <taxon>Terapontidae</taxon>
        <taxon>Scortum</taxon>
    </lineage>
</organism>
<dbReference type="EMBL" id="CM041532">
    <property type="protein sequence ID" value="KAI3376662.1"/>
    <property type="molecule type" value="Genomic_DNA"/>
</dbReference>
<proteinExistence type="predicted"/>